<feature type="compositionally biased region" description="Basic and acidic residues" evidence="1">
    <location>
        <begin position="1"/>
        <end position="16"/>
    </location>
</feature>
<reference evidence="2" key="1">
    <citation type="submission" date="2022-03" db="EMBL/GenBank/DDBJ databases">
        <authorList>
            <person name="Lindestad O."/>
        </authorList>
    </citation>
    <scope>NUCLEOTIDE SEQUENCE</scope>
</reference>
<proteinExistence type="predicted"/>
<feature type="compositionally biased region" description="Basic and acidic residues" evidence="1">
    <location>
        <begin position="66"/>
        <end position="77"/>
    </location>
</feature>
<comment type="caution">
    <text evidence="2">The sequence shown here is derived from an EMBL/GenBank/DDBJ whole genome shotgun (WGS) entry which is preliminary data.</text>
</comment>
<gene>
    <name evidence="2" type="primary">jg22358</name>
    <name evidence="2" type="ORF">PAEG_LOCUS1325</name>
</gene>
<name>A0A8S4QFN2_9NEOP</name>
<organism evidence="2 3">
    <name type="scientific">Pararge aegeria aegeria</name>
    <dbReference type="NCBI Taxonomy" id="348720"/>
    <lineage>
        <taxon>Eukaryota</taxon>
        <taxon>Metazoa</taxon>
        <taxon>Ecdysozoa</taxon>
        <taxon>Arthropoda</taxon>
        <taxon>Hexapoda</taxon>
        <taxon>Insecta</taxon>
        <taxon>Pterygota</taxon>
        <taxon>Neoptera</taxon>
        <taxon>Endopterygota</taxon>
        <taxon>Lepidoptera</taxon>
        <taxon>Glossata</taxon>
        <taxon>Ditrysia</taxon>
        <taxon>Papilionoidea</taxon>
        <taxon>Nymphalidae</taxon>
        <taxon>Satyrinae</taxon>
        <taxon>Satyrini</taxon>
        <taxon>Parargina</taxon>
        <taxon>Pararge</taxon>
    </lineage>
</organism>
<evidence type="ECO:0000256" key="1">
    <source>
        <dbReference type="SAM" id="MobiDB-lite"/>
    </source>
</evidence>
<dbReference type="EMBL" id="CAKXAJ010004573">
    <property type="protein sequence ID" value="CAH2208807.1"/>
    <property type="molecule type" value="Genomic_DNA"/>
</dbReference>
<evidence type="ECO:0000313" key="3">
    <source>
        <dbReference type="Proteomes" id="UP000838756"/>
    </source>
</evidence>
<protein>
    <submittedName>
        <fullName evidence="2">Jg22358 protein</fullName>
    </submittedName>
</protein>
<evidence type="ECO:0000313" key="2">
    <source>
        <dbReference type="EMBL" id="CAH2208807.1"/>
    </source>
</evidence>
<sequence length="144" mass="16383">MDKEMVVEQENREAKVENGTVAEPSTIDNEDQPMAEIDTQDDSQADNGGSVPDDLANVDTSPPADHFIDEIYDRNTGRRIDRVRSPRHSLPIVEHYLLAYSKDGKTSNDTNGSSKMSCHEPNYILHSIRHHQFKEKKKVNQKKH</sequence>
<keyword evidence="3" id="KW-1185">Reference proteome</keyword>
<dbReference type="Proteomes" id="UP000838756">
    <property type="component" value="Unassembled WGS sequence"/>
</dbReference>
<accession>A0A8S4QFN2</accession>
<dbReference type="AlphaFoldDB" id="A0A8S4QFN2"/>
<feature type="region of interest" description="Disordered" evidence="1">
    <location>
        <begin position="1"/>
        <end position="77"/>
    </location>
</feature>
<feature type="compositionally biased region" description="Acidic residues" evidence="1">
    <location>
        <begin position="28"/>
        <end position="44"/>
    </location>
</feature>